<comment type="subunit">
    <text evidence="7">Forms a conjugate with ATG5.</text>
</comment>
<dbReference type="GO" id="GO:0015031">
    <property type="term" value="P:protein transport"/>
    <property type="evidence" value="ECO:0007669"/>
    <property type="project" value="UniProtKB-KW"/>
</dbReference>
<keyword evidence="11" id="KW-1185">Reference proteome</keyword>
<keyword evidence="5 7" id="KW-0833">Ubl conjugation pathway</keyword>
<keyword evidence="6 7" id="KW-0072">Autophagy</keyword>
<dbReference type="GO" id="GO:0000045">
    <property type="term" value="P:autophagosome assembly"/>
    <property type="evidence" value="ECO:0007669"/>
    <property type="project" value="InterPro"/>
</dbReference>
<feature type="region of interest" description="Disordered" evidence="8">
    <location>
        <begin position="1"/>
        <end position="32"/>
    </location>
</feature>
<dbReference type="InterPro" id="IPR029071">
    <property type="entry name" value="Ubiquitin-like_domsf"/>
</dbReference>
<dbReference type="GO" id="GO:0097352">
    <property type="term" value="P:autophagosome maturation"/>
    <property type="evidence" value="ECO:0007669"/>
    <property type="project" value="TreeGrafter"/>
</dbReference>
<keyword evidence="4 7" id="KW-1017">Isopeptide bond</keyword>
<dbReference type="SUPFAM" id="SSF54236">
    <property type="entry name" value="Ubiquitin-like"/>
    <property type="match status" value="1"/>
</dbReference>
<evidence type="ECO:0000256" key="8">
    <source>
        <dbReference type="SAM" id="MobiDB-lite"/>
    </source>
</evidence>
<dbReference type="GO" id="GO:0000421">
    <property type="term" value="C:autophagosome membrane"/>
    <property type="evidence" value="ECO:0007669"/>
    <property type="project" value="TreeGrafter"/>
</dbReference>
<dbReference type="GO" id="GO:0000422">
    <property type="term" value="P:autophagy of mitochondrion"/>
    <property type="evidence" value="ECO:0007669"/>
    <property type="project" value="TreeGrafter"/>
</dbReference>
<gene>
    <name evidence="9" type="primary">Piso0_003545</name>
    <name evidence="9" type="ORF">GNLVRS01_PISO0G14680g</name>
    <name evidence="10" type="ORF">GNLVRS01_PISO0H14681g</name>
</gene>
<evidence type="ECO:0000313" key="10">
    <source>
        <dbReference type="EMBL" id="CCE81194.1"/>
    </source>
</evidence>
<evidence type="ECO:0000256" key="2">
    <source>
        <dbReference type="ARBA" id="ARBA00007778"/>
    </source>
</evidence>
<evidence type="ECO:0000256" key="7">
    <source>
        <dbReference type="RuleBase" id="RU361201"/>
    </source>
</evidence>
<dbReference type="OrthoDB" id="10003551at2759"/>
<evidence type="ECO:0000256" key="6">
    <source>
        <dbReference type="ARBA" id="ARBA00023006"/>
    </source>
</evidence>
<comment type="subcellular location">
    <subcellularLocation>
        <location evidence="1 7">Preautophagosomal structure membrane</location>
        <topology evidence="1 7">Peripheral membrane protein</topology>
    </subcellularLocation>
</comment>
<evidence type="ECO:0000256" key="5">
    <source>
        <dbReference type="ARBA" id="ARBA00022786"/>
    </source>
</evidence>
<feature type="compositionally biased region" description="Low complexity" evidence="8">
    <location>
        <begin position="1"/>
        <end position="16"/>
    </location>
</feature>
<dbReference type="Pfam" id="PF04110">
    <property type="entry name" value="APG12"/>
    <property type="match status" value="1"/>
</dbReference>
<comment type="function">
    <text evidence="7">Ubiquitin-like protein involved in cytoplasm to vacuole transport (Cvt), autophagy vesicles formation, mitophagy, and nucleophagy.</text>
</comment>
<keyword evidence="7" id="KW-0813">Transport</keyword>
<evidence type="ECO:0000313" key="11">
    <source>
        <dbReference type="Proteomes" id="UP000005222"/>
    </source>
</evidence>
<dbReference type="PANTHER" id="PTHR13385">
    <property type="entry name" value="AUTOPHAGY PROTEIN 12"/>
    <property type="match status" value="1"/>
</dbReference>
<dbReference type="GO" id="GO:0061723">
    <property type="term" value="P:glycophagy"/>
    <property type="evidence" value="ECO:0007669"/>
    <property type="project" value="TreeGrafter"/>
</dbReference>
<dbReference type="CDD" id="cd01612">
    <property type="entry name" value="Ubl_ATG12"/>
    <property type="match status" value="1"/>
</dbReference>
<dbReference type="GO" id="GO:0034727">
    <property type="term" value="P:piecemeal microautophagy of the nucleus"/>
    <property type="evidence" value="ECO:0007669"/>
    <property type="project" value="TreeGrafter"/>
</dbReference>
<dbReference type="InterPro" id="IPR007242">
    <property type="entry name" value="Atg12"/>
</dbReference>
<protein>
    <recommendedName>
        <fullName evidence="3 7">Ubiquitin-like protein ATG12</fullName>
    </recommendedName>
</protein>
<dbReference type="GO" id="GO:0034274">
    <property type="term" value="C:Atg12-Atg5-Atg16 complex"/>
    <property type="evidence" value="ECO:0007669"/>
    <property type="project" value="TreeGrafter"/>
</dbReference>
<accession>G8YJD4</accession>
<proteinExistence type="inferred from homology"/>
<dbReference type="STRING" id="559304.G8YJD4"/>
<sequence>MSLLHSESDTSSESSTQNTASNSSKESVHRPSIIQNTEGDIKHIVSQATSDKNAFKVTIRFQPIGSTPSITPRVFKISSNSTISTLKRFLIKRLKVKNNLIYVYIQNSFQPLPDEMVGDLYNLFKVGNELILSYCHTVAFG</sequence>
<evidence type="ECO:0000256" key="1">
    <source>
        <dbReference type="ARBA" id="ARBA00004623"/>
    </source>
</evidence>
<evidence type="ECO:0000256" key="3">
    <source>
        <dbReference type="ARBA" id="ARBA00015875"/>
    </source>
</evidence>
<dbReference type="HOGENOM" id="CLU_106795_0_1_1"/>
<dbReference type="Proteomes" id="UP000005222">
    <property type="component" value="Chromosome G"/>
</dbReference>
<name>G8YJD4_PICSO</name>
<dbReference type="AlphaFoldDB" id="G8YJD4"/>
<dbReference type="Proteomes" id="UP000005222">
    <property type="component" value="Chromosome H"/>
</dbReference>
<organism evidence="9 11">
    <name type="scientific">Pichia sorbitophila (strain ATCC MYA-4447 / BCRC 22081 / CBS 7064 / NBRC 10061 / NRRL Y-12695)</name>
    <name type="common">Hybrid yeast</name>
    <dbReference type="NCBI Taxonomy" id="559304"/>
    <lineage>
        <taxon>Eukaryota</taxon>
        <taxon>Fungi</taxon>
        <taxon>Dikarya</taxon>
        <taxon>Ascomycota</taxon>
        <taxon>Saccharomycotina</taxon>
        <taxon>Pichiomycetes</taxon>
        <taxon>Debaryomycetaceae</taxon>
        <taxon>Millerozyma</taxon>
    </lineage>
</organism>
<dbReference type="FunCoup" id="G8YJD4">
    <property type="interactions" value="276"/>
</dbReference>
<reference evidence="9" key="1">
    <citation type="submission" date="2011-10" db="EMBL/GenBank/DDBJ databases">
        <authorList>
            <person name="Genoscope - CEA"/>
        </authorList>
    </citation>
    <scope>NUCLEOTIDE SEQUENCE</scope>
</reference>
<keyword evidence="7" id="KW-0653">Protein transport</keyword>
<dbReference type="PANTHER" id="PTHR13385:SF0">
    <property type="entry name" value="UBIQUITIN-LIKE PROTEIN ATG12"/>
    <property type="match status" value="1"/>
</dbReference>
<dbReference type="Gene3D" id="3.10.20.90">
    <property type="entry name" value="Phosphatidylinositol 3-kinase Catalytic Subunit, Chain A, domain 1"/>
    <property type="match status" value="1"/>
</dbReference>
<dbReference type="EMBL" id="FO082053">
    <property type="protein sequence ID" value="CCE80429.1"/>
    <property type="molecule type" value="Genomic_DNA"/>
</dbReference>
<comment type="similarity">
    <text evidence="2 7">Belongs to the ATG12 family.</text>
</comment>
<dbReference type="eggNOG" id="KOG3439">
    <property type="taxonomic scope" value="Eukaryota"/>
</dbReference>
<dbReference type="GO" id="GO:0034045">
    <property type="term" value="C:phagophore assembly site membrane"/>
    <property type="evidence" value="ECO:0007669"/>
    <property type="project" value="UniProtKB-SubCell"/>
</dbReference>
<evidence type="ECO:0000256" key="4">
    <source>
        <dbReference type="ARBA" id="ARBA00022499"/>
    </source>
</evidence>
<dbReference type="GO" id="GO:0019776">
    <property type="term" value="F:Atg8-family ligase activity"/>
    <property type="evidence" value="ECO:0007669"/>
    <property type="project" value="TreeGrafter"/>
</dbReference>
<dbReference type="EMBL" id="FO082052">
    <property type="protein sequence ID" value="CCE81194.1"/>
    <property type="molecule type" value="Genomic_DNA"/>
</dbReference>
<reference evidence="11" key="2">
    <citation type="journal article" date="2012" name="G3 (Bethesda)">
        <title>Pichia sorbitophila, an interspecies yeast hybrid reveals early steps of genome resolution following polyploidization.</title>
        <authorList>
            <person name="Leh Louis V."/>
            <person name="Despons L."/>
            <person name="Friedrich A."/>
            <person name="Martin T."/>
            <person name="Durrens P."/>
            <person name="Casaregola S."/>
            <person name="Neuveglise C."/>
            <person name="Fairhead C."/>
            <person name="Marck C."/>
            <person name="Cruz J.A."/>
            <person name="Straub M.L."/>
            <person name="Kugler V."/>
            <person name="Sacerdot C."/>
            <person name="Uzunov Z."/>
            <person name="Thierry A."/>
            <person name="Weiss S."/>
            <person name="Bleykasten C."/>
            <person name="De Montigny J."/>
            <person name="Jacques N."/>
            <person name="Jung P."/>
            <person name="Lemaire M."/>
            <person name="Mallet S."/>
            <person name="Morel G."/>
            <person name="Richard G.F."/>
            <person name="Sarkar A."/>
            <person name="Savel G."/>
            <person name="Schacherer J."/>
            <person name="Seret M.L."/>
            <person name="Talla E."/>
            <person name="Samson G."/>
            <person name="Jubin C."/>
            <person name="Poulain J."/>
            <person name="Vacherie B."/>
            <person name="Barbe V."/>
            <person name="Pelletier E."/>
            <person name="Sherman D.J."/>
            <person name="Westhof E."/>
            <person name="Weissenbach J."/>
            <person name="Baret P.V."/>
            <person name="Wincker P."/>
            <person name="Gaillardin C."/>
            <person name="Dujon B."/>
            <person name="Souciet J.L."/>
        </authorList>
    </citation>
    <scope>NUCLEOTIDE SEQUENCE [LARGE SCALE GENOMIC DNA]</scope>
    <source>
        <strain evidence="11">ATCC MYA-4447 / BCRC 22081 / CBS 7064 / NBRC 10061 / NRRL Y-12695</strain>
    </source>
</reference>
<dbReference type="InParanoid" id="G8YJD4"/>
<evidence type="ECO:0000313" key="9">
    <source>
        <dbReference type="EMBL" id="CCE80429.1"/>
    </source>
</evidence>
<keyword evidence="7" id="KW-0472">Membrane</keyword>